<comment type="similarity">
    <text evidence="5">Belongs to the bacterial solute-binding protein 9 family.</text>
</comment>
<dbReference type="GeneID" id="303171681"/>
<evidence type="ECO:0000256" key="7">
    <source>
        <dbReference type="SAM" id="SignalP"/>
    </source>
</evidence>
<keyword evidence="9" id="KW-1185">Reference proteome</keyword>
<dbReference type="PANTHER" id="PTHR42953:SF1">
    <property type="entry name" value="METAL-BINDING PROTEIN HI_0362-RELATED"/>
    <property type="match status" value="1"/>
</dbReference>
<dbReference type="AlphaFoldDB" id="A0A1R4ERX0"/>
<dbReference type="GO" id="GO:0030313">
    <property type="term" value="C:cell envelope"/>
    <property type="evidence" value="ECO:0007669"/>
    <property type="project" value="UniProtKB-SubCell"/>
</dbReference>
<gene>
    <name evidence="8" type="ORF">CZ674_00450</name>
</gene>
<keyword evidence="4 7" id="KW-0732">Signal</keyword>
<feature type="signal peptide" evidence="7">
    <location>
        <begin position="1"/>
        <end position="23"/>
    </location>
</feature>
<dbReference type="Proteomes" id="UP000195787">
    <property type="component" value="Unassembled WGS sequence"/>
</dbReference>
<evidence type="ECO:0000256" key="6">
    <source>
        <dbReference type="SAM" id="MobiDB-lite"/>
    </source>
</evidence>
<evidence type="ECO:0000313" key="9">
    <source>
        <dbReference type="Proteomes" id="UP000195787"/>
    </source>
</evidence>
<feature type="compositionally biased region" description="Basic and acidic residues" evidence="6">
    <location>
        <begin position="122"/>
        <end position="157"/>
    </location>
</feature>
<evidence type="ECO:0000256" key="1">
    <source>
        <dbReference type="ARBA" id="ARBA00004196"/>
    </source>
</evidence>
<dbReference type="PROSITE" id="PS51257">
    <property type="entry name" value="PROKAR_LIPOPROTEIN"/>
    <property type="match status" value="1"/>
</dbReference>
<evidence type="ECO:0000256" key="3">
    <source>
        <dbReference type="ARBA" id="ARBA00022723"/>
    </source>
</evidence>
<dbReference type="RefSeq" id="WP_159456843.1">
    <property type="nucleotide sequence ID" value="NZ_FUHU01000003.1"/>
</dbReference>
<dbReference type="InterPro" id="IPR006127">
    <property type="entry name" value="ZnuA-like"/>
</dbReference>
<keyword evidence="2 5" id="KW-0813">Transport</keyword>
<dbReference type="GO" id="GO:0046872">
    <property type="term" value="F:metal ion binding"/>
    <property type="evidence" value="ECO:0007669"/>
    <property type="project" value="UniProtKB-KW"/>
</dbReference>
<protein>
    <submittedName>
        <fullName evidence="8">Zinc ABC transporter, periplasmic-binding protein ZnuA</fullName>
    </submittedName>
</protein>
<feature type="chain" id="PRO_5038530333" evidence="7">
    <location>
        <begin position="24"/>
        <end position="339"/>
    </location>
</feature>
<dbReference type="Gene3D" id="3.40.50.1980">
    <property type="entry name" value="Nitrogenase molybdenum iron protein domain"/>
    <property type="match status" value="2"/>
</dbReference>
<dbReference type="InterPro" id="IPR050492">
    <property type="entry name" value="Bact_metal-bind_prot9"/>
</dbReference>
<sequence>MKFKRTATLAPIAAIAIGGLALAGCSAEAVESDGLSVVTTTTQVGDITSSVIGDTAEIHQLLDPGESAHSYDPTPESLQALATADVLVMNGAGLESWLQPVLESSGFDGQVIDASENVQPLEGDHSDHDHGDEDHGDHEHSDDEADPQAHTDPHIWTDPHNVEAMTATIAAGLAEAAPESADVIEQNAAAYADKLAALDAWMHEAFETVPVEDRLLITNHNTFGYLAAANDITIVGSVLPAFDDNAEVSAAAIDALVASIKETGAKAVFSETQLDAQLAETIANEAGIEVYSGEQALYTDALGAAGTDGETYIGSQVHNTSLMVEAWGGSAPDVPEELK</sequence>
<name>A0A1R4ERX0_9MICO</name>
<dbReference type="PRINTS" id="PR00690">
    <property type="entry name" value="ADHESNFAMILY"/>
</dbReference>
<dbReference type="Pfam" id="PF01297">
    <property type="entry name" value="ZnuA"/>
    <property type="match status" value="1"/>
</dbReference>
<proteinExistence type="inferred from homology"/>
<dbReference type="InterPro" id="IPR006129">
    <property type="entry name" value="AdhesinB"/>
</dbReference>
<dbReference type="InterPro" id="IPR006128">
    <property type="entry name" value="Lipoprotein_PsaA-like"/>
</dbReference>
<accession>A0A1R4ERX0</accession>
<reference evidence="8 9" key="1">
    <citation type="submission" date="2017-02" db="EMBL/GenBank/DDBJ databases">
        <authorList>
            <person name="Peterson S.W."/>
        </authorList>
    </citation>
    <scope>NUCLEOTIDE SEQUENCE [LARGE SCALE GENOMIC DNA]</scope>
    <source>
        <strain evidence="8 9">LMG 22410</strain>
    </source>
</reference>
<evidence type="ECO:0000256" key="4">
    <source>
        <dbReference type="ARBA" id="ARBA00022729"/>
    </source>
</evidence>
<dbReference type="PRINTS" id="PR00691">
    <property type="entry name" value="ADHESINB"/>
</dbReference>
<comment type="subcellular location">
    <subcellularLocation>
        <location evidence="1">Cell envelope</location>
    </subcellularLocation>
</comment>
<dbReference type="EMBL" id="FUHU01000003">
    <property type="protein sequence ID" value="SJM46383.1"/>
    <property type="molecule type" value="Genomic_DNA"/>
</dbReference>
<dbReference type="PANTHER" id="PTHR42953">
    <property type="entry name" value="HIGH-AFFINITY ZINC UPTAKE SYSTEM PROTEIN ZNUA-RELATED"/>
    <property type="match status" value="1"/>
</dbReference>
<dbReference type="GO" id="GO:0007155">
    <property type="term" value="P:cell adhesion"/>
    <property type="evidence" value="ECO:0007669"/>
    <property type="project" value="InterPro"/>
</dbReference>
<dbReference type="SUPFAM" id="SSF53807">
    <property type="entry name" value="Helical backbone' metal receptor"/>
    <property type="match status" value="1"/>
</dbReference>
<evidence type="ECO:0000256" key="2">
    <source>
        <dbReference type="ARBA" id="ARBA00022448"/>
    </source>
</evidence>
<dbReference type="OrthoDB" id="9810636at2"/>
<feature type="region of interest" description="Disordered" evidence="6">
    <location>
        <begin position="119"/>
        <end position="157"/>
    </location>
</feature>
<organism evidence="8 9">
    <name type="scientific">Agrococcus casei LMG 22410</name>
    <dbReference type="NCBI Taxonomy" id="1255656"/>
    <lineage>
        <taxon>Bacteria</taxon>
        <taxon>Bacillati</taxon>
        <taxon>Actinomycetota</taxon>
        <taxon>Actinomycetes</taxon>
        <taxon>Micrococcales</taxon>
        <taxon>Microbacteriaceae</taxon>
        <taxon>Agrococcus</taxon>
    </lineage>
</organism>
<keyword evidence="3" id="KW-0479">Metal-binding</keyword>
<evidence type="ECO:0000313" key="8">
    <source>
        <dbReference type="EMBL" id="SJM46383.1"/>
    </source>
</evidence>
<evidence type="ECO:0000256" key="5">
    <source>
        <dbReference type="RuleBase" id="RU003512"/>
    </source>
</evidence>
<dbReference type="GO" id="GO:0030001">
    <property type="term" value="P:metal ion transport"/>
    <property type="evidence" value="ECO:0007669"/>
    <property type="project" value="InterPro"/>
</dbReference>